<keyword evidence="1" id="KW-0812">Transmembrane</keyword>
<dbReference type="Proteomes" id="UP000037460">
    <property type="component" value="Unassembled WGS sequence"/>
</dbReference>
<reference evidence="3" key="1">
    <citation type="journal article" date="2015" name="PLoS Genet.">
        <title>Genome Sequence and Transcriptome Analyses of Chrysochromulina tobin: Metabolic Tools for Enhanced Algal Fitness in the Prominent Order Prymnesiales (Haptophyceae).</title>
        <authorList>
            <person name="Hovde B.T."/>
            <person name="Deodato C.R."/>
            <person name="Hunsperger H.M."/>
            <person name="Ryken S.A."/>
            <person name="Yost W."/>
            <person name="Jha R.K."/>
            <person name="Patterson J."/>
            <person name="Monnat R.J. Jr."/>
            <person name="Barlow S.B."/>
            <person name="Starkenburg S.R."/>
            <person name="Cattolico R.A."/>
        </authorList>
    </citation>
    <scope>NUCLEOTIDE SEQUENCE</scope>
    <source>
        <strain evidence="3">CCMP291</strain>
    </source>
</reference>
<gene>
    <name evidence="2" type="ORF">Ctob_011809</name>
</gene>
<sequence length="269" mass="29162">MEPATHKVVIRIVAEGTLDEFTTEKNSNLQETVAIAADVWKTLVTVRVSQTSDDTVSVLMEVDQPSMAFANNVLSEIRPHLATPTKVQIWMDLDATETPTIWVQELRSSKTITKVSATTRLTAWPAWGPSVSWLASLMHPAGAAPNDAKRALSLADGSTPSTPSAPPSPPVATFEASWRHVQGVHLVWLLPVLIFLVLSCFVLWCAVTTRMTKRAPREVVDVVVSGRQQGLVANVDQDMVDESKRRAVSRSVHCPPSAASGGVAFKSYG</sequence>
<feature type="transmembrane region" description="Helical" evidence="1">
    <location>
        <begin position="186"/>
        <end position="207"/>
    </location>
</feature>
<name>A0A0M0JG35_9EUKA</name>
<evidence type="ECO:0000313" key="3">
    <source>
        <dbReference type="Proteomes" id="UP000037460"/>
    </source>
</evidence>
<protein>
    <recommendedName>
        <fullName evidence="4">Transmembrane protein</fullName>
    </recommendedName>
</protein>
<dbReference type="AlphaFoldDB" id="A0A0M0JG35"/>
<evidence type="ECO:0000313" key="2">
    <source>
        <dbReference type="EMBL" id="KOO25529.1"/>
    </source>
</evidence>
<accession>A0A0M0JG35</accession>
<dbReference type="EMBL" id="JWZX01002963">
    <property type="protein sequence ID" value="KOO25529.1"/>
    <property type="molecule type" value="Genomic_DNA"/>
</dbReference>
<keyword evidence="1" id="KW-0472">Membrane</keyword>
<comment type="caution">
    <text evidence="2">The sequence shown here is derived from an EMBL/GenBank/DDBJ whole genome shotgun (WGS) entry which is preliminary data.</text>
</comment>
<organism evidence="2 3">
    <name type="scientific">Chrysochromulina tobinii</name>
    <dbReference type="NCBI Taxonomy" id="1460289"/>
    <lineage>
        <taxon>Eukaryota</taxon>
        <taxon>Haptista</taxon>
        <taxon>Haptophyta</taxon>
        <taxon>Prymnesiophyceae</taxon>
        <taxon>Prymnesiales</taxon>
        <taxon>Chrysochromulinaceae</taxon>
        <taxon>Chrysochromulina</taxon>
    </lineage>
</organism>
<keyword evidence="1" id="KW-1133">Transmembrane helix</keyword>
<proteinExistence type="predicted"/>
<evidence type="ECO:0000256" key="1">
    <source>
        <dbReference type="SAM" id="Phobius"/>
    </source>
</evidence>
<keyword evidence="3" id="KW-1185">Reference proteome</keyword>
<evidence type="ECO:0008006" key="4">
    <source>
        <dbReference type="Google" id="ProtNLM"/>
    </source>
</evidence>